<evidence type="ECO:0000256" key="1">
    <source>
        <dbReference type="ARBA" id="ARBA00004123"/>
    </source>
</evidence>
<evidence type="ECO:0000256" key="3">
    <source>
        <dbReference type="ARBA" id="ARBA00023125"/>
    </source>
</evidence>
<dbReference type="EMBL" id="CM001219">
    <property type="protein sequence ID" value="AES68432.1"/>
    <property type="molecule type" value="Genomic_DNA"/>
</dbReference>
<evidence type="ECO:0000313" key="10">
    <source>
        <dbReference type="Proteomes" id="UP000265566"/>
    </source>
</evidence>
<dbReference type="EMBL" id="PSQE01000008">
    <property type="protein sequence ID" value="RHN42031.1"/>
    <property type="molecule type" value="Genomic_DNA"/>
</dbReference>
<evidence type="ECO:0000256" key="4">
    <source>
        <dbReference type="ARBA" id="ARBA00023163"/>
    </source>
</evidence>
<dbReference type="AlphaFoldDB" id="G7IVL3"/>
<reference evidence="8" key="3">
    <citation type="submission" date="2015-04" db="UniProtKB">
        <authorList>
            <consortium name="EnsemblPlants"/>
        </authorList>
    </citation>
    <scope>IDENTIFICATION</scope>
    <source>
        <strain evidence="8">cv. Jemalong A17</strain>
    </source>
</reference>
<dbReference type="GO" id="GO:0003677">
    <property type="term" value="F:DNA binding"/>
    <property type="evidence" value="ECO:0007669"/>
    <property type="project" value="UniProtKB-KW"/>
</dbReference>
<keyword evidence="3" id="KW-0238">DNA-binding</keyword>
<evidence type="ECO:0000313" key="7">
    <source>
        <dbReference type="EMBL" id="RHN42031.1"/>
    </source>
</evidence>
<evidence type="ECO:0000313" key="6">
    <source>
        <dbReference type="EMBL" id="AES68432.1"/>
    </source>
</evidence>
<reference evidence="6 8" key="1">
    <citation type="journal article" date="2011" name="Nature">
        <title>The Medicago genome provides insight into the evolution of rhizobial symbioses.</title>
        <authorList>
            <person name="Young N.D."/>
            <person name="Debelle F."/>
            <person name="Oldroyd G.E."/>
            <person name="Geurts R."/>
            <person name="Cannon S.B."/>
            <person name="Udvardi M.K."/>
            <person name="Benedito V.A."/>
            <person name="Mayer K.F."/>
            <person name="Gouzy J."/>
            <person name="Schoof H."/>
            <person name="Van de Peer Y."/>
            <person name="Proost S."/>
            <person name="Cook D.R."/>
            <person name="Meyers B.C."/>
            <person name="Spannagl M."/>
            <person name="Cheung F."/>
            <person name="De Mita S."/>
            <person name="Krishnakumar V."/>
            <person name="Gundlach H."/>
            <person name="Zhou S."/>
            <person name="Mudge J."/>
            <person name="Bharti A.K."/>
            <person name="Murray J.D."/>
            <person name="Naoumkina M.A."/>
            <person name="Rosen B."/>
            <person name="Silverstein K.A."/>
            <person name="Tang H."/>
            <person name="Rombauts S."/>
            <person name="Zhao P.X."/>
            <person name="Zhou P."/>
            <person name="Barbe V."/>
            <person name="Bardou P."/>
            <person name="Bechner M."/>
            <person name="Bellec A."/>
            <person name="Berger A."/>
            <person name="Berges H."/>
            <person name="Bidwell S."/>
            <person name="Bisseling T."/>
            <person name="Choisne N."/>
            <person name="Couloux A."/>
            <person name="Denny R."/>
            <person name="Deshpande S."/>
            <person name="Dai X."/>
            <person name="Doyle J.J."/>
            <person name="Dudez A.M."/>
            <person name="Farmer A.D."/>
            <person name="Fouteau S."/>
            <person name="Franken C."/>
            <person name="Gibelin C."/>
            <person name="Gish J."/>
            <person name="Goldstein S."/>
            <person name="Gonzalez A.J."/>
            <person name="Green P.J."/>
            <person name="Hallab A."/>
            <person name="Hartog M."/>
            <person name="Hua A."/>
            <person name="Humphray S.J."/>
            <person name="Jeong D.H."/>
            <person name="Jing Y."/>
            <person name="Jocker A."/>
            <person name="Kenton S.M."/>
            <person name="Kim D.J."/>
            <person name="Klee K."/>
            <person name="Lai H."/>
            <person name="Lang C."/>
            <person name="Lin S."/>
            <person name="Macmil S.L."/>
            <person name="Magdelenat G."/>
            <person name="Matthews L."/>
            <person name="McCorrison J."/>
            <person name="Monaghan E.L."/>
            <person name="Mun J.H."/>
            <person name="Najar F.Z."/>
            <person name="Nicholson C."/>
            <person name="Noirot C."/>
            <person name="O'Bleness M."/>
            <person name="Paule C.R."/>
            <person name="Poulain J."/>
            <person name="Prion F."/>
            <person name="Qin B."/>
            <person name="Qu C."/>
            <person name="Retzel E.F."/>
            <person name="Riddle C."/>
            <person name="Sallet E."/>
            <person name="Samain S."/>
            <person name="Samson N."/>
            <person name="Sanders I."/>
            <person name="Saurat O."/>
            <person name="Scarpelli C."/>
            <person name="Schiex T."/>
            <person name="Segurens B."/>
            <person name="Severin A.J."/>
            <person name="Sherrier D.J."/>
            <person name="Shi R."/>
            <person name="Sims S."/>
            <person name="Singer S.R."/>
            <person name="Sinharoy S."/>
            <person name="Sterck L."/>
            <person name="Viollet A."/>
            <person name="Wang B.B."/>
            <person name="Wang K."/>
            <person name="Wang M."/>
            <person name="Wang X."/>
            <person name="Warfsmann J."/>
            <person name="Weissenbach J."/>
            <person name="White D.D."/>
            <person name="White J.D."/>
            <person name="Wiley G.B."/>
            <person name="Wincker P."/>
            <person name="Xing Y."/>
            <person name="Yang L."/>
            <person name="Yao Z."/>
            <person name="Ying F."/>
            <person name="Zhai J."/>
            <person name="Zhou L."/>
            <person name="Zuber A."/>
            <person name="Denarie J."/>
            <person name="Dixon R.A."/>
            <person name="May G.D."/>
            <person name="Schwartz D.C."/>
            <person name="Rogers J."/>
            <person name="Quetier F."/>
            <person name="Town C.D."/>
            <person name="Roe B.A."/>
        </authorList>
    </citation>
    <scope>NUCLEOTIDE SEQUENCE [LARGE SCALE GENOMIC DNA]</scope>
    <source>
        <strain evidence="6">A17</strain>
        <strain evidence="8">cv. Jemalong A17</strain>
    </source>
</reference>
<accession>G7IVL3</accession>
<evidence type="ECO:0000256" key="5">
    <source>
        <dbReference type="ARBA" id="ARBA00023242"/>
    </source>
</evidence>
<comment type="subcellular location">
    <subcellularLocation>
        <location evidence="1">Nucleus</location>
    </subcellularLocation>
</comment>
<dbReference type="InterPro" id="IPR015300">
    <property type="entry name" value="DNA-bd_pseudobarrel_sf"/>
</dbReference>
<evidence type="ECO:0000313" key="9">
    <source>
        <dbReference type="Proteomes" id="UP000002051"/>
    </source>
</evidence>
<dbReference type="Gramene" id="rna48418">
    <property type="protein sequence ID" value="RHN42031.1"/>
    <property type="gene ID" value="gene48418"/>
</dbReference>
<dbReference type="HOGENOM" id="CLU_2254106_0_0_1"/>
<proteinExistence type="predicted"/>
<reference evidence="7" key="5">
    <citation type="journal article" date="2018" name="Nat. Plants">
        <title>Whole-genome landscape of Medicago truncatula symbiotic genes.</title>
        <authorList>
            <person name="Pecrix Y."/>
            <person name="Gamas P."/>
            <person name="Carrere S."/>
        </authorList>
    </citation>
    <scope>NUCLEOTIDE SEQUENCE</scope>
    <source>
        <tissue evidence="7">Leaves</tissue>
    </source>
</reference>
<dbReference type="GO" id="GO:0005634">
    <property type="term" value="C:nucleus"/>
    <property type="evidence" value="ECO:0007669"/>
    <property type="project" value="UniProtKB-SubCell"/>
</dbReference>
<keyword evidence="4" id="KW-0804">Transcription</keyword>
<dbReference type="PaxDb" id="3880-AES68432"/>
<gene>
    <name evidence="6" type="ordered locus">MTR_3g008190</name>
    <name evidence="7" type="ORF">MtrunA17_Chr8g0372431</name>
</gene>
<evidence type="ECO:0000313" key="8">
    <source>
        <dbReference type="EnsemblPlants" id="AES68432"/>
    </source>
</evidence>
<dbReference type="SUPFAM" id="SSF101936">
    <property type="entry name" value="DNA-binding pseudobarrel domain"/>
    <property type="match status" value="1"/>
</dbReference>
<evidence type="ECO:0000256" key="2">
    <source>
        <dbReference type="ARBA" id="ARBA00023015"/>
    </source>
</evidence>
<dbReference type="Proteomes" id="UP000002051">
    <property type="component" value="Chromosome 3"/>
</dbReference>
<reference evidence="6 8" key="2">
    <citation type="journal article" date="2014" name="BMC Genomics">
        <title>An improved genome release (version Mt4.0) for the model legume Medicago truncatula.</title>
        <authorList>
            <person name="Tang H."/>
            <person name="Krishnakumar V."/>
            <person name="Bidwell S."/>
            <person name="Rosen B."/>
            <person name="Chan A."/>
            <person name="Zhou S."/>
            <person name="Gentzbittel L."/>
            <person name="Childs K.L."/>
            <person name="Yandell M."/>
            <person name="Gundlach H."/>
            <person name="Mayer K.F."/>
            <person name="Schwartz D.C."/>
            <person name="Town C.D."/>
        </authorList>
    </citation>
    <scope>GENOME REANNOTATION</scope>
    <source>
        <strain evidence="8">cv. Jemalong A17</strain>
    </source>
</reference>
<sequence>MESISWTHKLTQRCIDGTTAMPFPKNVSEKLIMNDHSSLTLVDEETETLYECAIVTDPRDENLRYIGDGWFEYIASKKFAVGSSLIFIYTIESRMLYVTLIERT</sequence>
<dbReference type="Proteomes" id="UP000265566">
    <property type="component" value="Chromosome 8"/>
</dbReference>
<keyword evidence="2" id="KW-0805">Transcription regulation</keyword>
<keyword evidence="5" id="KW-0539">Nucleus</keyword>
<protein>
    <submittedName>
        <fullName evidence="7">Putative transcription factor B3-Domain family</fullName>
    </submittedName>
</protein>
<organism evidence="6 9">
    <name type="scientific">Medicago truncatula</name>
    <name type="common">Barrel medic</name>
    <name type="synonym">Medicago tribuloides</name>
    <dbReference type="NCBI Taxonomy" id="3880"/>
    <lineage>
        <taxon>Eukaryota</taxon>
        <taxon>Viridiplantae</taxon>
        <taxon>Streptophyta</taxon>
        <taxon>Embryophyta</taxon>
        <taxon>Tracheophyta</taxon>
        <taxon>Spermatophyta</taxon>
        <taxon>Magnoliopsida</taxon>
        <taxon>eudicotyledons</taxon>
        <taxon>Gunneridae</taxon>
        <taxon>Pentapetalae</taxon>
        <taxon>rosids</taxon>
        <taxon>fabids</taxon>
        <taxon>Fabales</taxon>
        <taxon>Fabaceae</taxon>
        <taxon>Papilionoideae</taxon>
        <taxon>50 kb inversion clade</taxon>
        <taxon>NPAAA clade</taxon>
        <taxon>Hologalegina</taxon>
        <taxon>IRL clade</taxon>
        <taxon>Trifolieae</taxon>
        <taxon>Medicago</taxon>
    </lineage>
</organism>
<keyword evidence="9" id="KW-1185">Reference proteome</keyword>
<name>G7IVL3_MEDTR</name>
<reference evidence="10" key="4">
    <citation type="journal article" date="2018" name="Nat. Plants">
        <title>Whole-genome landscape of Medicago truncatula symbiotic genes.</title>
        <authorList>
            <person name="Pecrix Y."/>
            <person name="Staton S.E."/>
            <person name="Sallet E."/>
            <person name="Lelandais-Briere C."/>
            <person name="Moreau S."/>
            <person name="Carrere S."/>
            <person name="Blein T."/>
            <person name="Jardinaud M.F."/>
            <person name="Latrasse D."/>
            <person name="Zouine M."/>
            <person name="Zahm M."/>
            <person name="Kreplak J."/>
            <person name="Mayjonade B."/>
            <person name="Satge C."/>
            <person name="Perez M."/>
            <person name="Cauet S."/>
            <person name="Marande W."/>
            <person name="Chantry-Darmon C."/>
            <person name="Lopez-Roques C."/>
            <person name="Bouchez O."/>
            <person name="Berard A."/>
            <person name="Debelle F."/>
            <person name="Munos S."/>
            <person name="Bendahmane A."/>
            <person name="Berges H."/>
            <person name="Niebel A."/>
            <person name="Buitink J."/>
            <person name="Frugier F."/>
            <person name="Benhamed M."/>
            <person name="Crespi M."/>
            <person name="Gouzy J."/>
            <person name="Gamas P."/>
        </authorList>
    </citation>
    <scope>NUCLEOTIDE SEQUENCE [LARGE SCALE GENOMIC DNA]</scope>
    <source>
        <strain evidence="10">cv. Jemalong A17</strain>
    </source>
</reference>
<dbReference type="EnsemblPlants" id="AES68432">
    <property type="protein sequence ID" value="AES68432"/>
    <property type="gene ID" value="MTR_3g008190"/>
</dbReference>